<organism evidence="6 7">
    <name type="scientific">Syncephalis pseudoplumigaleata</name>
    <dbReference type="NCBI Taxonomy" id="1712513"/>
    <lineage>
        <taxon>Eukaryota</taxon>
        <taxon>Fungi</taxon>
        <taxon>Fungi incertae sedis</taxon>
        <taxon>Zoopagomycota</taxon>
        <taxon>Zoopagomycotina</taxon>
        <taxon>Zoopagomycetes</taxon>
        <taxon>Zoopagales</taxon>
        <taxon>Piptocephalidaceae</taxon>
        <taxon>Syncephalis</taxon>
    </lineage>
</organism>
<evidence type="ECO:0000256" key="1">
    <source>
        <dbReference type="ARBA" id="ARBA00004173"/>
    </source>
</evidence>
<comment type="subcellular location">
    <subcellularLocation>
        <location evidence="1">Mitochondrion</location>
    </subcellularLocation>
</comment>
<proteinExistence type="inferred from homology"/>
<dbReference type="Proteomes" id="UP000278143">
    <property type="component" value="Unassembled WGS sequence"/>
</dbReference>
<dbReference type="EMBL" id="KZ989146">
    <property type="protein sequence ID" value="RKP27834.1"/>
    <property type="molecule type" value="Genomic_DNA"/>
</dbReference>
<evidence type="ECO:0000256" key="5">
    <source>
        <dbReference type="SAM" id="MobiDB-lite"/>
    </source>
</evidence>
<protein>
    <submittedName>
        <fullName evidence="6">ATP11 protein-domain-containing protein</fullName>
    </submittedName>
</protein>
<dbReference type="PANTHER" id="PTHR13126:SF0">
    <property type="entry name" value="ATP SYNTHASE MITOCHONDRIAL F1 COMPLEX ASSEMBLY FACTOR 1"/>
    <property type="match status" value="1"/>
</dbReference>
<evidence type="ECO:0000313" key="7">
    <source>
        <dbReference type="Proteomes" id="UP000278143"/>
    </source>
</evidence>
<feature type="compositionally biased region" description="Low complexity" evidence="5">
    <location>
        <begin position="40"/>
        <end position="60"/>
    </location>
</feature>
<feature type="compositionally biased region" description="Basic and acidic residues" evidence="5">
    <location>
        <begin position="10"/>
        <end position="36"/>
    </location>
</feature>
<evidence type="ECO:0000313" key="6">
    <source>
        <dbReference type="EMBL" id="RKP27834.1"/>
    </source>
</evidence>
<dbReference type="Pfam" id="PF06644">
    <property type="entry name" value="ATP11"/>
    <property type="match status" value="1"/>
</dbReference>
<keyword evidence="7" id="KW-1185">Reference proteome</keyword>
<name>A0A4P9Z5C9_9FUNG</name>
<feature type="region of interest" description="Disordered" evidence="5">
    <location>
        <begin position="1"/>
        <end position="70"/>
    </location>
</feature>
<dbReference type="PANTHER" id="PTHR13126">
    <property type="entry name" value="CHAPERONE ATP11"/>
    <property type="match status" value="1"/>
</dbReference>
<gene>
    <name evidence="6" type="ORF">SYNPS1DRAFT_26535</name>
</gene>
<accession>A0A4P9Z5C9</accession>
<keyword evidence="3" id="KW-0809">Transit peptide</keyword>
<evidence type="ECO:0000256" key="2">
    <source>
        <dbReference type="ARBA" id="ARBA00009116"/>
    </source>
</evidence>
<evidence type="ECO:0000256" key="3">
    <source>
        <dbReference type="ARBA" id="ARBA00022946"/>
    </source>
</evidence>
<sequence>MNAGLSVEELEARSKQERERREKDALRTKREQERVPLPEAAGTAAHATKTAADAKPASAAPSREEGPNGVKPLDAIVKLEMLMDKDAETIGKIWNQHHASKPGRLSALVPAETYRQMARRAREFPSFILPLPREQGAEFFWLQFSGHQCYFTSLAEYKLHGEQARPYLVLTHYPELIESKQIVLMRGELGDADGAKEGQSTLMTSEDARLLVYLLQDFYVTGSEAKQKLVEQFHREPATFKFEELMDAVNRLG</sequence>
<keyword evidence="4" id="KW-0496">Mitochondrion</keyword>
<dbReference type="OrthoDB" id="16535at2759"/>
<evidence type="ECO:0000256" key="4">
    <source>
        <dbReference type="ARBA" id="ARBA00023128"/>
    </source>
</evidence>
<dbReference type="GO" id="GO:0033615">
    <property type="term" value="P:mitochondrial proton-transporting ATP synthase complex assembly"/>
    <property type="evidence" value="ECO:0007669"/>
    <property type="project" value="TreeGrafter"/>
</dbReference>
<dbReference type="GO" id="GO:0005739">
    <property type="term" value="C:mitochondrion"/>
    <property type="evidence" value="ECO:0007669"/>
    <property type="project" value="UniProtKB-SubCell"/>
</dbReference>
<reference evidence="7" key="1">
    <citation type="journal article" date="2018" name="Nat. Microbiol.">
        <title>Leveraging single-cell genomics to expand the fungal tree of life.</title>
        <authorList>
            <person name="Ahrendt S.R."/>
            <person name="Quandt C.A."/>
            <person name="Ciobanu D."/>
            <person name="Clum A."/>
            <person name="Salamov A."/>
            <person name="Andreopoulos B."/>
            <person name="Cheng J.F."/>
            <person name="Woyke T."/>
            <person name="Pelin A."/>
            <person name="Henrissat B."/>
            <person name="Reynolds N.K."/>
            <person name="Benny G.L."/>
            <person name="Smith M.E."/>
            <person name="James T.Y."/>
            <person name="Grigoriev I.V."/>
        </authorList>
    </citation>
    <scope>NUCLEOTIDE SEQUENCE [LARGE SCALE GENOMIC DNA]</scope>
    <source>
        <strain evidence="7">Benny S71-1</strain>
    </source>
</reference>
<dbReference type="AlphaFoldDB" id="A0A4P9Z5C9"/>
<dbReference type="InterPro" id="IPR010591">
    <property type="entry name" value="ATP11"/>
</dbReference>
<comment type="similarity">
    <text evidence="2">Belongs to the ATP11 family.</text>
</comment>